<comment type="similarity">
    <text evidence="1 4">Belongs to the bacterial solute-binding protein 3 family.</text>
</comment>
<evidence type="ECO:0000256" key="5">
    <source>
        <dbReference type="SAM" id="SignalP"/>
    </source>
</evidence>
<evidence type="ECO:0000256" key="3">
    <source>
        <dbReference type="ARBA" id="ARBA00022729"/>
    </source>
</evidence>
<evidence type="ECO:0000313" key="7">
    <source>
        <dbReference type="EMBL" id="MDT0338114.1"/>
    </source>
</evidence>
<accession>A0AAE4GAM7</accession>
<protein>
    <submittedName>
        <fullName evidence="7">ABC transporter substrate-binding protein</fullName>
    </submittedName>
</protein>
<evidence type="ECO:0000259" key="6">
    <source>
        <dbReference type="SMART" id="SM00062"/>
    </source>
</evidence>
<dbReference type="RefSeq" id="WP_310837788.1">
    <property type="nucleotide sequence ID" value="NZ_JAVLSM010000008.1"/>
</dbReference>
<dbReference type="SUPFAM" id="SSF53850">
    <property type="entry name" value="Periplasmic binding protein-like II"/>
    <property type="match status" value="1"/>
</dbReference>
<dbReference type="InterPro" id="IPR001638">
    <property type="entry name" value="Solute-binding_3/MltF_N"/>
</dbReference>
<feature type="domain" description="Solute-binding protein family 3/N-terminal" evidence="6">
    <location>
        <begin position="40"/>
        <end position="260"/>
    </location>
</feature>
<evidence type="ECO:0000256" key="4">
    <source>
        <dbReference type="RuleBase" id="RU003744"/>
    </source>
</evidence>
<dbReference type="GO" id="GO:0005576">
    <property type="term" value="C:extracellular region"/>
    <property type="evidence" value="ECO:0007669"/>
    <property type="project" value="TreeGrafter"/>
</dbReference>
<dbReference type="PROSITE" id="PS01039">
    <property type="entry name" value="SBP_BACTERIAL_3"/>
    <property type="match status" value="1"/>
</dbReference>
<proteinExistence type="inferred from homology"/>
<dbReference type="SMART" id="SM00062">
    <property type="entry name" value="PBPb"/>
    <property type="match status" value="1"/>
</dbReference>
<dbReference type="EMBL" id="JAVRAA010000007">
    <property type="protein sequence ID" value="MDT0338114.1"/>
    <property type="molecule type" value="Genomic_DNA"/>
</dbReference>
<dbReference type="AlphaFoldDB" id="A0AAE4GAM7"/>
<dbReference type="Pfam" id="PF00497">
    <property type="entry name" value="SBP_bac_3"/>
    <property type="match status" value="1"/>
</dbReference>
<dbReference type="PANTHER" id="PTHR30085:SF6">
    <property type="entry name" value="ABC TRANSPORTER GLUTAMINE-BINDING PROTEIN GLNH"/>
    <property type="match status" value="1"/>
</dbReference>
<sequence length="279" mass="30306">MTTHSTLRKTLFALSVTAACIAATPAAHADQLADMKARGTLVCGTLTSTEPLGYQDPQTRQIVGFDVDMCKALAQHMGLKMEHKGLSIEQRIPELSVGRVDVVSAALGYTKERAQQVAFSSAHYQVPIRVMVKKSANIDSFAKLAGLRVSAVKSATTEIYARRGLPKTEIVTYQDGPSAFLAFMQDKVDGFSTSETAGLRYLVESKGQATYVNDALAWEPTALGVKKVEPALLAAVNKSLEDMEKAGEIDAIWNKWYGPNTRFAFAREKKLTPISAFAQ</sequence>
<keyword evidence="2" id="KW-0813">Transport</keyword>
<dbReference type="CDD" id="cd13689">
    <property type="entry name" value="PBP2_BsGlnH"/>
    <property type="match status" value="1"/>
</dbReference>
<evidence type="ECO:0000256" key="1">
    <source>
        <dbReference type="ARBA" id="ARBA00010333"/>
    </source>
</evidence>
<feature type="signal peptide" evidence="5">
    <location>
        <begin position="1"/>
        <end position="29"/>
    </location>
</feature>
<dbReference type="InterPro" id="IPR018313">
    <property type="entry name" value="SBP_3_CS"/>
</dbReference>
<dbReference type="GO" id="GO:0006865">
    <property type="term" value="P:amino acid transport"/>
    <property type="evidence" value="ECO:0007669"/>
    <property type="project" value="TreeGrafter"/>
</dbReference>
<dbReference type="InterPro" id="IPR051455">
    <property type="entry name" value="Bact_solute-bind_prot3"/>
</dbReference>
<keyword evidence="3 5" id="KW-0732">Signal</keyword>
<organism evidence="7">
    <name type="scientific">Herbaspirillum huttiense subsp. nephrolepidis</name>
    <dbReference type="NCBI Taxonomy" id="3075126"/>
    <lineage>
        <taxon>Bacteria</taxon>
        <taxon>Pseudomonadati</taxon>
        <taxon>Pseudomonadota</taxon>
        <taxon>Betaproteobacteria</taxon>
        <taxon>Burkholderiales</taxon>
        <taxon>Oxalobacteraceae</taxon>
        <taxon>Herbaspirillum</taxon>
    </lineage>
</organism>
<comment type="caution">
    <text evidence="7">The sequence shown here is derived from an EMBL/GenBank/DDBJ whole genome shotgun (WGS) entry which is preliminary data.</text>
</comment>
<feature type="chain" id="PRO_5042206151" evidence="5">
    <location>
        <begin position="30"/>
        <end position="279"/>
    </location>
</feature>
<dbReference type="GO" id="GO:0030288">
    <property type="term" value="C:outer membrane-bounded periplasmic space"/>
    <property type="evidence" value="ECO:0007669"/>
    <property type="project" value="TreeGrafter"/>
</dbReference>
<dbReference type="PANTHER" id="PTHR30085">
    <property type="entry name" value="AMINO ACID ABC TRANSPORTER PERMEASE"/>
    <property type="match status" value="1"/>
</dbReference>
<name>A0AAE4GAM7_9BURK</name>
<gene>
    <name evidence="7" type="ORF">RJN63_14810</name>
</gene>
<reference evidence="7" key="1">
    <citation type="submission" date="2023-02" db="EMBL/GenBank/DDBJ databases">
        <title>Description of Herbaspirillum huttiense subsp. nephrolepsisexaltata and Herbaspirillum huttiense subsp. lycopersicon.</title>
        <authorList>
            <person name="Poudel M."/>
            <person name="Sharma A."/>
            <person name="Goss E."/>
            <person name="Tapia J.H."/>
            <person name="Harmon C.M."/>
            <person name="Jones J.B."/>
        </authorList>
    </citation>
    <scope>NUCLEOTIDE SEQUENCE</scope>
    <source>
        <strain evidence="7">NC40101</strain>
    </source>
</reference>
<evidence type="ECO:0000256" key="2">
    <source>
        <dbReference type="ARBA" id="ARBA00022448"/>
    </source>
</evidence>
<dbReference type="Gene3D" id="3.40.190.10">
    <property type="entry name" value="Periplasmic binding protein-like II"/>
    <property type="match status" value="2"/>
</dbReference>